<proteinExistence type="inferred from homology"/>
<dbReference type="SMART" id="SM00855">
    <property type="entry name" value="PGAM"/>
    <property type="match status" value="1"/>
</dbReference>
<dbReference type="EC" id="5.4.2.11" evidence="2"/>
<keyword evidence="4" id="KW-0413">Isomerase</keyword>
<dbReference type="EMBL" id="CP039126">
    <property type="protein sequence ID" value="QMW78815.1"/>
    <property type="molecule type" value="Genomic_DNA"/>
</dbReference>
<evidence type="ECO:0000256" key="7">
    <source>
        <dbReference type="PIRSR" id="PIRSR613078-3"/>
    </source>
</evidence>
<evidence type="ECO:0000256" key="3">
    <source>
        <dbReference type="ARBA" id="ARBA00023152"/>
    </source>
</evidence>
<sequence>MMKLYIIRHGETSWNVQRRLQGASDTDLNENGITLAKRTGEALKEIPFDLCFTSPLKRAKMTAELILAGRDIPIYDDERLREISFGEWEGRDSALLPAHMLDNFFHHTEVYEPPKGGESIREICTRTKDFFQELICREKLQDKTLLIASHGCAVRALLQNVYSDAAIKNFWHGCVPPNCGVNIVEVADGRAELLEEDVVFG</sequence>
<dbReference type="InterPro" id="IPR029033">
    <property type="entry name" value="His_PPase_superfam"/>
</dbReference>
<evidence type="ECO:0000256" key="6">
    <source>
        <dbReference type="PIRSR" id="PIRSR613078-2"/>
    </source>
</evidence>
<evidence type="ECO:0000256" key="1">
    <source>
        <dbReference type="ARBA" id="ARBA00006717"/>
    </source>
</evidence>
<dbReference type="GO" id="GO:0006096">
    <property type="term" value="P:glycolytic process"/>
    <property type="evidence" value="ECO:0007669"/>
    <property type="project" value="UniProtKB-KW"/>
</dbReference>
<dbReference type="PROSITE" id="PS00175">
    <property type="entry name" value="PG_MUTASE"/>
    <property type="match status" value="1"/>
</dbReference>
<dbReference type="Pfam" id="PF00300">
    <property type="entry name" value="His_Phos_1"/>
    <property type="match status" value="1"/>
</dbReference>
<dbReference type="Gene3D" id="3.40.50.1240">
    <property type="entry name" value="Phosphoglycerate mutase-like"/>
    <property type="match status" value="1"/>
</dbReference>
<feature type="binding site" evidence="6">
    <location>
        <position position="58"/>
    </location>
    <ligand>
        <name>substrate</name>
    </ligand>
</feature>
<feature type="active site" description="Tele-phosphohistidine intermediate" evidence="5">
    <location>
        <position position="9"/>
    </location>
</feature>
<evidence type="ECO:0000313" key="8">
    <source>
        <dbReference type="EMBL" id="QMW78815.1"/>
    </source>
</evidence>
<dbReference type="InterPro" id="IPR013078">
    <property type="entry name" value="His_Pase_superF_clade-1"/>
</dbReference>
<dbReference type="SUPFAM" id="SSF53254">
    <property type="entry name" value="Phosphoglycerate mutase-like"/>
    <property type="match status" value="1"/>
</dbReference>
<dbReference type="InterPro" id="IPR001345">
    <property type="entry name" value="PG/BPGM_mutase_AS"/>
</dbReference>
<feature type="site" description="Transition state stabilizer" evidence="7">
    <location>
        <position position="150"/>
    </location>
</feature>
<evidence type="ECO:0000256" key="4">
    <source>
        <dbReference type="ARBA" id="ARBA00023235"/>
    </source>
</evidence>
<name>A0A7G5MW22_9FIRM</name>
<feature type="binding site" evidence="6">
    <location>
        <begin position="8"/>
        <end position="15"/>
    </location>
    <ligand>
        <name>substrate</name>
    </ligand>
</feature>
<dbReference type="AlphaFoldDB" id="A0A7G5MW22"/>
<evidence type="ECO:0000256" key="5">
    <source>
        <dbReference type="PIRSR" id="PIRSR613078-1"/>
    </source>
</evidence>
<dbReference type="CDD" id="cd07067">
    <property type="entry name" value="HP_PGM_like"/>
    <property type="match status" value="1"/>
</dbReference>
<gene>
    <name evidence="8" type="ORF">E5259_15145</name>
</gene>
<dbReference type="InterPro" id="IPR005952">
    <property type="entry name" value="Phosphogly_mut1"/>
</dbReference>
<protein>
    <recommendedName>
        <fullName evidence="2">phosphoglycerate mutase (2,3-diphosphoglycerate-dependent)</fullName>
        <ecNumber evidence="2">5.4.2.11</ecNumber>
    </recommendedName>
</protein>
<evidence type="ECO:0000313" key="9">
    <source>
        <dbReference type="Proteomes" id="UP000515789"/>
    </source>
</evidence>
<reference evidence="8 9" key="1">
    <citation type="submission" date="2019-04" db="EMBL/GenBank/DDBJ databases">
        <authorList>
            <person name="Schori C."/>
            <person name="Ahrens C."/>
        </authorList>
    </citation>
    <scope>NUCLEOTIDE SEQUENCE [LARGE SCALE GENOMIC DNA]</scope>
    <source>
        <strain evidence="8 9">DSM 2950</strain>
    </source>
</reference>
<accession>A0A7G5MW22</accession>
<feature type="active site" description="Proton donor/acceptor" evidence="5">
    <location>
        <position position="82"/>
    </location>
</feature>
<comment type="similarity">
    <text evidence="1">Belongs to the phosphoglycerate mutase family. BPG-dependent PGAM subfamily.</text>
</comment>
<dbReference type="PANTHER" id="PTHR11931">
    <property type="entry name" value="PHOSPHOGLYCERATE MUTASE"/>
    <property type="match status" value="1"/>
</dbReference>
<evidence type="ECO:0000256" key="2">
    <source>
        <dbReference type="ARBA" id="ARBA00012028"/>
    </source>
</evidence>
<dbReference type="Proteomes" id="UP000515789">
    <property type="component" value="Chromosome"/>
</dbReference>
<dbReference type="GO" id="GO:0004619">
    <property type="term" value="F:phosphoglycerate mutase activity"/>
    <property type="evidence" value="ECO:0007669"/>
    <property type="project" value="UniProtKB-EC"/>
</dbReference>
<keyword evidence="3" id="KW-0324">Glycolysis</keyword>
<organism evidence="8 9">
    <name type="scientific">Blautia producta</name>
    <dbReference type="NCBI Taxonomy" id="33035"/>
    <lineage>
        <taxon>Bacteria</taxon>
        <taxon>Bacillati</taxon>
        <taxon>Bacillota</taxon>
        <taxon>Clostridia</taxon>
        <taxon>Lachnospirales</taxon>
        <taxon>Lachnospiraceae</taxon>
        <taxon>Blautia</taxon>
    </lineage>
</organism>